<dbReference type="STRING" id="391180.A0A2Y9IQG8"/>
<dbReference type="GO" id="GO:0019730">
    <property type="term" value="P:antimicrobial humoral response"/>
    <property type="evidence" value="ECO:0007669"/>
    <property type="project" value="TreeGrafter"/>
</dbReference>
<dbReference type="RefSeq" id="XP_022350501.1">
    <property type="nucleotide sequence ID" value="XM_022494793.1"/>
</dbReference>
<dbReference type="PANTHER" id="PTHR46945:SF1">
    <property type="entry name" value="CYSTATIN-9-LIKE"/>
    <property type="match status" value="1"/>
</dbReference>
<organism evidence="8 9">
    <name type="scientific">Enhydra lutris kenyoni</name>
    <name type="common">northern sea otter</name>
    <dbReference type="NCBI Taxonomy" id="391180"/>
    <lineage>
        <taxon>Eukaryota</taxon>
        <taxon>Metazoa</taxon>
        <taxon>Chordata</taxon>
        <taxon>Craniata</taxon>
        <taxon>Vertebrata</taxon>
        <taxon>Euteleostomi</taxon>
        <taxon>Mammalia</taxon>
        <taxon>Eutheria</taxon>
        <taxon>Laurasiatheria</taxon>
        <taxon>Carnivora</taxon>
        <taxon>Caniformia</taxon>
        <taxon>Musteloidea</taxon>
        <taxon>Mustelidae</taxon>
        <taxon>Lutrinae</taxon>
        <taxon>Enhydra</taxon>
    </lineage>
</organism>
<keyword evidence="8" id="KW-1185">Reference proteome</keyword>
<dbReference type="InterPro" id="IPR000010">
    <property type="entry name" value="Cystatin_dom"/>
</dbReference>
<sequence length="147" mass="17556">MLHLLFRWALPWAMLLLLLGSQLLVTHSWISQEEKDSYEQRDIELHFPATVEYALHIFNLQSKDSMAYRLLSILNSWKEQIEDILTFSMEIKLRRTECEKFDDDIDNCPFQESPELNNTITCFFTISTEPWRTKFVLRNKTCSEDFL</sequence>
<evidence type="ECO:0000256" key="4">
    <source>
        <dbReference type="ARBA" id="ARBA00022690"/>
    </source>
</evidence>
<evidence type="ECO:0000313" key="8">
    <source>
        <dbReference type="Proteomes" id="UP000248482"/>
    </source>
</evidence>
<dbReference type="CDD" id="cd00042">
    <property type="entry name" value="CY"/>
    <property type="match status" value="1"/>
</dbReference>
<dbReference type="Pfam" id="PF00666">
    <property type="entry name" value="Cathelicidins"/>
    <property type="match status" value="1"/>
</dbReference>
<evidence type="ECO:0000256" key="7">
    <source>
        <dbReference type="SAM" id="SignalP"/>
    </source>
</evidence>
<keyword evidence="4" id="KW-0646">Protease inhibitor</keyword>
<evidence type="ECO:0000256" key="6">
    <source>
        <dbReference type="ARBA" id="ARBA00022729"/>
    </source>
</evidence>
<evidence type="ECO:0000256" key="2">
    <source>
        <dbReference type="ARBA" id="ARBA00009403"/>
    </source>
</evidence>
<protein>
    <submittedName>
        <fullName evidence="9">Cystatin-9-like</fullName>
    </submittedName>
</protein>
<feature type="signal peptide" evidence="7">
    <location>
        <begin position="1"/>
        <end position="28"/>
    </location>
</feature>
<dbReference type="GO" id="GO:0004869">
    <property type="term" value="F:cysteine-type endopeptidase inhibitor activity"/>
    <property type="evidence" value="ECO:0007669"/>
    <property type="project" value="UniProtKB-KW"/>
</dbReference>
<dbReference type="OrthoDB" id="9626110at2759"/>
<gene>
    <name evidence="9" type="primary">LOC111141927</name>
</gene>
<evidence type="ECO:0000313" key="9">
    <source>
        <dbReference type="RefSeq" id="XP_022350501.1"/>
    </source>
</evidence>
<accession>A0A2Y9IQG8</accession>
<dbReference type="GeneID" id="111141927"/>
<dbReference type="PANTHER" id="PTHR46945">
    <property type="entry name" value="CYSTATIN-9-LIKE"/>
    <property type="match status" value="1"/>
</dbReference>
<dbReference type="Gene3D" id="3.10.450.10">
    <property type="match status" value="1"/>
</dbReference>
<dbReference type="SUPFAM" id="SSF54403">
    <property type="entry name" value="Cystatin/monellin"/>
    <property type="match status" value="1"/>
</dbReference>
<proteinExistence type="inferred from homology"/>
<evidence type="ECO:0000256" key="1">
    <source>
        <dbReference type="ARBA" id="ARBA00004613"/>
    </source>
</evidence>
<dbReference type="InterPro" id="IPR046350">
    <property type="entry name" value="Cystatin_sf"/>
</dbReference>
<evidence type="ECO:0000256" key="3">
    <source>
        <dbReference type="ARBA" id="ARBA00022525"/>
    </source>
</evidence>
<comment type="similarity">
    <text evidence="2">Belongs to the cystatin family.</text>
</comment>
<dbReference type="GO" id="GO:0005615">
    <property type="term" value="C:extracellular space"/>
    <property type="evidence" value="ECO:0007669"/>
    <property type="project" value="TreeGrafter"/>
</dbReference>
<dbReference type="KEGG" id="elk:111141927"/>
<reference evidence="9" key="1">
    <citation type="submission" date="2025-08" db="UniProtKB">
        <authorList>
            <consortium name="RefSeq"/>
        </authorList>
    </citation>
    <scope>IDENTIFICATION</scope>
    <source>
        <tissue evidence="9">Blood</tissue>
    </source>
</reference>
<name>A0A2Y9IQG8_ENHLU</name>
<dbReference type="InterPro" id="IPR043250">
    <property type="entry name" value="CST9-like"/>
</dbReference>
<keyword evidence="3" id="KW-0964">Secreted</keyword>
<comment type="subcellular location">
    <subcellularLocation>
        <location evidence="1">Secreted</location>
    </subcellularLocation>
</comment>
<dbReference type="Proteomes" id="UP000248482">
    <property type="component" value="Unplaced"/>
</dbReference>
<evidence type="ECO:0000256" key="5">
    <source>
        <dbReference type="ARBA" id="ARBA00022704"/>
    </source>
</evidence>
<dbReference type="AlphaFoldDB" id="A0A2Y9IQG8"/>
<keyword evidence="5" id="KW-0789">Thiol protease inhibitor</keyword>
<feature type="chain" id="PRO_5018708917" evidence="7">
    <location>
        <begin position="29"/>
        <end position="147"/>
    </location>
</feature>
<keyword evidence="6 7" id="KW-0732">Signal</keyword>